<dbReference type="AlphaFoldDB" id="A0AAD4VGB3"/>
<name>A0AAD4VGB3_PRUDU</name>
<dbReference type="Proteomes" id="UP001054821">
    <property type="component" value="Chromosome 6"/>
</dbReference>
<organism evidence="1 2">
    <name type="scientific">Prunus dulcis</name>
    <name type="common">Almond</name>
    <name type="synonym">Amygdalus dulcis</name>
    <dbReference type="NCBI Taxonomy" id="3755"/>
    <lineage>
        <taxon>Eukaryota</taxon>
        <taxon>Viridiplantae</taxon>
        <taxon>Streptophyta</taxon>
        <taxon>Embryophyta</taxon>
        <taxon>Tracheophyta</taxon>
        <taxon>Spermatophyta</taxon>
        <taxon>Magnoliopsida</taxon>
        <taxon>eudicotyledons</taxon>
        <taxon>Gunneridae</taxon>
        <taxon>Pentapetalae</taxon>
        <taxon>rosids</taxon>
        <taxon>fabids</taxon>
        <taxon>Rosales</taxon>
        <taxon>Rosaceae</taxon>
        <taxon>Amygdaloideae</taxon>
        <taxon>Amygdaleae</taxon>
        <taxon>Prunus</taxon>
    </lineage>
</organism>
<dbReference type="EMBL" id="JAJFAZ020000006">
    <property type="protein sequence ID" value="KAI5323809.1"/>
    <property type="molecule type" value="Genomic_DNA"/>
</dbReference>
<comment type="caution">
    <text evidence="1">The sequence shown here is derived from an EMBL/GenBank/DDBJ whole genome shotgun (WGS) entry which is preliminary data.</text>
</comment>
<keyword evidence="2" id="KW-1185">Reference proteome</keyword>
<protein>
    <submittedName>
        <fullName evidence="1">Uncharacterized protein</fullName>
    </submittedName>
</protein>
<gene>
    <name evidence="1" type="ORF">L3X38_032882</name>
</gene>
<proteinExistence type="predicted"/>
<reference evidence="1 2" key="1">
    <citation type="journal article" date="2022" name="G3 (Bethesda)">
        <title>Whole-genome sequence and methylome profiling of the almond [Prunus dulcis (Mill.) D.A. Webb] cultivar 'Nonpareil'.</title>
        <authorList>
            <person name="D'Amico-Willman K.M."/>
            <person name="Ouma W.Z."/>
            <person name="Meulia T."/>
            <person name="Sideli G.M."/>
            <person name="Gradziel T.M."/>
            <person name="Fresnedo-Ramirez J."/>
        </authorList>
    </citation>
    <scope>NUCLEOTIDE SEQUENCE [LARGE SCALE GENOMIC DNA]</scope>
    <source>
        <strain evidence="1">Clone GOH B32 T37-40</strain>
    </source>
</reference>
<evidence type="ECO:0000313" key="1">
    <source>
        <dbReference type="EMBL" id="KAI5323809.1"/>
    </source>
</evidence>
<accession>A0AAD4VGB3</accession>
<evidence type="ECO:0000313" key="2">
    <source>
        <dbReference type="Proteomes" id="UP001054821"/>
    </source>
</evidence>
<sequence>MRISSLPSKPLSSARLLMKPTWLIMPNRRQNWTRWLQAMKKPRPLPALDTACFPAKSLLRVSILLVSKPFSSRPLIQPAYLLVA</sequence>